<organism evidence="1 2">
    <name type="scientific">Delftia acidovorans</name>
    <name type="common">Pseudomonas acidovorans</name>
    <name type="synonym">Comamonas acidovorans</name>
    <dbReference type="NCBI Taxonomy" id="80866"/>
    <lineage>
        <taxon>Bacteria</taxon>
        <taxon>Pseudomonadati</taxon>
        <taxon>Pseudomonadota</taxon>
        <taxon>Betaproteobacteria</taxon>
        <taxon>Burkholderiales</taxon>
        <taxon>Comamonadaceae</taxon>
        <taxon>Delftia</taxon>
    </lineage>
</organism>
<reference evidence="1" key="1">
    <citation type="submission" date="2023-11" db="EMBL/GenBank/DDBJ databases">
        <title>Identification and selenium tolerance of Delftia acidovorans R3-25.</title>
        <authorList>
            <person name="Zhang S."/>
            <person name="Liu Y."/>
            <person name="Guo Y."/>
        </authorList>
    </citation>
    <scope>NUCLEOTIDE SEQUENCE</scope>
    <source>
        <strain evidence="1">R3-25</strain>
    </source>
</reference>
<accession>A0AAJ2R4Y1</accession>
<dbReference type="AlphaFoldDB" id="A0AAJ2R4Y1"/>
<evidence type="ECO:0000313" key="1">
    <source>
        <dbReference type="EMBL" id="MDX4955873.1"/>
    </source>
</evidence>
<dbReference type="RefSeq" id="WP_319075268.1">
    <property type="nucleotide sequence ID" value="NZ_JAWWMZ010000009.1"/>
</dbReference>
<sequence length="92" mass="10301">MKDALDLAIEEIRAMSRDELIAELAAHRDTDIAVSIRELERTAQLSKYLSGKLENLISIIGLDEILEVRSYDFLGHLLELCAANDERFALAA</sequence>
<dbReference type="EMBL" id="JAWWMZ010000009">
    <property type="protein sequence ID" value="MDX4955873.1"/>
    <property type="molecule type" value="Genomic_DNA"/>
</dbReference>
<name>A0AAJ2R4Y1_DELAC</name>
<comment type="caution">
    <text evidence="1">The sequence shown here is derived from an EMBL/GenBank/DDBJ whole genome shotgun (WGS) entry which is preliminary data.</text>
</comment>
<protein>
    <submittedName>
        <fullName evidence="1">Uncharacterized protein</fullName>
    </submittedName>
</protein>
<evidence type="ECO:0000313" key="2">
    <source>
        <dbReference type="Proteomes" id="UP001287445"/>
    </source>
</evidence>
<gene>
    <name evidence="1" type="ORF">SGN30_20850</name>
</gene>
<dbReference type="Proteomes" id="UP001287445">
    <property type="component" value="Unassembled WGS sequence"/>
</dbReference>
<proteinExistence type="predicted"/>